<accession>A0ABM8UXM6</accession>
<proteinExistence type="predicted"/>
<gene>
    <name evidence="1" type="ORF">DYBT9623_05105</name>
</gene>
<organism evidence="1 2">
    <name type="scientific">Dyadobacter linearis</name>
    <dbReference type="NCBI Taxonomy" id="2823330"/>
    <lineage>
        <taxon>Bacteria</taxon>
        <taxon>Pseudomonadati</taxon>
        <taxon>Bacteroidota</taxon>
        <taxon>Cytophagia</taxon>
        <taxon>Cytophagales</taxon>
        <taxon>Spirosomataceae</taxon>
        <taxon>Dyadobacter</taxon>
    </lineage>
</organism>
<reference evidence="1 2" key="1">
    <citation type="submission" date="2021-04" db="EMBL/GenBank/DDBJ databases">
        <authorList>
            <person name="Rodrigo-Torres L."/>
            <person name="Arahal R. D."/>
            <person name="Lucena T."/>
        </authorList>
    </citation>
    <scope>NUCLEOTIDE SEQUENCE [LARGE SCALE GENOMIC DNA]</scope>
    <source>
        <strain evidence="1 2">CECT 9623</strain>
    </source>
</reference>
<dbReference type="Proteomes" id="UP000679725">
    <property type="component" value="Unassembled WGS sequence"/>
</dbReference>
<dbReference type="InterPro" id="IPR036249">
    <property type="entry name" value="Thioredoxin-like_sf"/>
</dbReference>
<dbReference type="EMBL" id="CAJRAU010000010">
    <property type="protein sequence ID" value="CAG5074422.1"/>
    <property type="molecule type" value="Genomic_DNA"/>
</dbReference>
<dbReference type="RefSeq" id="WP_215236345.1">
    <property type="nucleotide sequence ID" value="NZ_CAJRAU010000010.1"/>
</dbReference>
<name>A0ABM8UXM6_9BACT</name>
<evidence type="ECO:0008006" key="3">
    <source>
        <dbReference type="Google" id="ProtNLM"/>
    </source>
</evidence>
<sequence length="203" mass="22638">MKNFSKAGLLIATLVIPALIFLFLQIFARNHYDLPYLNPELGSDGKMLIQGADTVFHQVDAGKSAITDLSFTGKLNVITYLPKDCSDSCKLAFSQLQRVAALKAEIQDVQLVTLTLEQEDSTTFARELKSQGWEVKAEPANHLELFYEQELGIKNGVPDNASICALVDTKGFVRGYYEVTDPKELERLMAEIKILSYEGKTKE</sequence>
<keyword evidence="2" id="KW-1185">Reference proteome</keyword>
<evidence type="ECO:0000313" key="2">
    <source>
        <dbReference type="Proteomes" id="UP000679725"/>
    </source>
</evidence>
<evidence type="ECO:0000313" key="1">
    <source>
        <dbReference type="EMBL" id="CAG5074422.1"/>
    </source>
</evidence>
<protein>
    <recommendedName>
        <fullName evidence="3">Thioredoxin domain-containing protein</fullName>
    </recommendedName>
</protein>
<dbReference type="Gene3D" id="3.40.30.10">
    <property type="entry name" value="Glutaredoxin"/>
    <property type="match status" value="1"/>
</dbReference>
<comment type="caution">
    <text evidence="1">The sequence shown here is derived from an EMBL/GenBank/DDBJ whole genome shotgun (WGS) entry which is preliminary data.</text>
</comment>
<dbReference type="SUPFAM" id="SSF52833">
    <property type="entry name" value="Thioredoxin-like"/>
    <property type="match status" value="1"/>
</dbReference>